<evidence type="ECO:0000256" key="4">
    <source>
        <dbReference type="ARBA" id="ARBA00022723"/>
    </source>
</evidence>
<dbReference type="Proteomes" id="UP000537326">
    <property type="component" value="Unassembled WGS sequence"/>
</dbReference>
<comment type="caution">
    <text evidence="12">The sequence shown here is derived from an EMBL/GenBank/DDBJ whole genome shotgun (WGS) entry which is preliminary data.</text>
</comment>
<feature type="compositionally biased region" description="Pro residues" evidence="9">
    <location>
        <begin position="43"/>
        <end position="52"/>
    </location>
</feature>
<dbReference type="InterPro" id="IPR048328">
    <property type="entry name" value="Dyp_perox_C"/>
</dbReference>
<dbReference type="EC" id="1.11.1.19" evidence="12"/>
<comment type="cofactor">
    <cofactor evidence="1">
        <name>heme b</name>
        <dbReference type="ChEBI" id="CHEBI:60344"/>
    </cofactor>
</comment>
<evidence type="ECO:0000256" key="2">
    <source>
        <dbReference type="ARBA" id="ARBA00022559"/>
    </source>
</evidence>
<keyword evidence="5" id="KW-0732">Signal</keyword>
<organism evidence="12 13">
    <name type="scientific">Nocardioides marinus</name>
    <dbReference type="NCBI Taxonomy" id="374514"/>
    <lineage>
        <taxon>Bacteria</taxon>
        <taxon>Bacillati</taxon>
        <taxon>Actinomycetota</taxon>
        <taxon>Actinomycetes</taxon>
        <taxon>Propionibacteriales</taxon>
        <taxon>Nocardioidaceae</taxon>
        <taxon>Nocardioides</taxon>
    </lineage>
</organism>
<keyword evidence="3" id="KW-0349">Heme</keyword>
<accession>A0A7Y9YEW4</accession>
<dbReference type="InterPro" id="IPR011008">
    <property type="entry name" value="Dimeric_a/b-barrel"/>
</dbReference>
<evidence type="ECO:0000256" key="7">
    <source>
        <dbReference type="ARBA" id="ARBA00023004"/>
    </source>
</evidence>
<evidence type="ECO:0000259" key="11">
    <source>
        <dbReference type="Pfam" id="PF20628"/>
    </source>
</evidence>
<dbReference type="GO" id="GO:0046872">
    <property type="term" value="F:metal ion binding"/>
    <property type="evidence" value="ECO:0007669"/>
    <property type="project" value="UniProtKB-KW"/>
</dbReference>
<dbReference type="Pfam" id="PF20628">
    <property type="entry name" value="Dyp_perox_C"/>
    <property type="match status" value="1"/>
</dbReference>
<dbReference type="Pfam" id="PF04261">
    <property type="entry name" value="Dyp_perox_N"/>
    <property type="match status" value="1"/>
</dbReference>
<keyword evidence="4" id="KW-0479">Metal-binding</keyword>
<proteinExistence type="inferred from homology"/>
<feature type="domain" description="Dyp-type peroxidase N-terminal" evidence="10">
    <location>
        <begin position="66"/>
        <end position="205"/>
    </location>
</feature>
<name>A0A7Y9YEW4_9ACTN</name>
<evidence type="ECO:0000256" key="9">
    <source>
        <dbReference type="SAM" id="MobiDB-lite"/>
    </source>
</evidence>
<dbReference type="InterPro" id="IPR006314">
    <property type="entry name" value="Dyp_peroxidase"/>
</dbReference>
<reference evidence="12 13" key="1">
    <citation type="submission" date="2020-07" db="EMBL/GenBank/DDBJ databases">
        <title>Sequencing the genomes of 1000 actinobacteria strains.</title>
        <authorList>
            <person name="Klenk H.-P."/>
        </authorList>
    </citation>
    <scope>NUCLEOTIDE SEQUENCE [LARGE SCALE GENOMIC DNA]</scope>
    <source>
        <strain evidence="12 13">DSM 18248</strain>
    </source>
</reference>
<dbReference type="PROSITE" id="PS51318">
    <property type="entry name" value="TAT"/>
    <property type="match status" value="1"/>
</dbReference>
<keyword evidence="13" id="KW-1185">Reference proteome</keyword>
<dbReference type="InterPro" id="IPR048327">
    <property type="entry name" value="Dyp_perox_N"/>
</dbReference>
<dbReference type="RefSeq" id="WP_179530713.1">
    <property type="nucleotide sequence ID" value="NZ_BAAAPP010000009.1"/>
</dbReference>
<sequence>MPDPSSPRRISRRGLLGYAGTTGLGAAAGAGLVVAAGGGSPAPANPAGPAAPVPGATVSPWGAHQPGVAQHPPAVTEIVALDLLEGVEREALGRLMRVWTGDVEALTAGRGAPGDPAPWLSAAAADLTITVGVGPGALGADRFGEGPSGFAEVPPMTHDRLEERWSGGDLCVTVAGRDGTTVAHAVRRMVADAEPFARLRWRQVGSWNGTDPDGRPQTGRNLFGQVDGSGNPRPGTELFDDTVWVGGGRWAGATTMVLRRIRMDLDTWDDLTRDEQERSVGRTLADGAPLTGGAELDDLDLTAQAQGRLVVPLDAHARRSHPSLHGGRRIFRKGANYTREVETPRGARVESGLLFASYQADLADQFVPLQRSLDELDQLNEWTTAIGSAVFVVLPGFEAGSWLGESLLT</sequence>
<dbReference type="PANTHER" id="PTHR30521">
    <property type="entry name" value="DEFERROCHELATASE/PEROXIDASE"/>
    <property type="match status" value="1"/>
</dbReference>
<dbReference type="PANTHER" id="PTHR30521:SF4">
    <property type="entry name" value="DEFERROCHELATASE"/>
    <property type="match status" value="1"/>
</dbReference>
<evidence type="ECO:0000256" key="8">
    <source>
        <dbReference type="ARBA" id="ARBA00025737"/>
    </source>
</evidence>
<comment type="similarity">
    <text evidence="8">Belongs to the DyP-type peroxidase family.</text>
</comment>
<dbReference type="GO" id="GO:0004601">
    <property type="term" value="F:peroxidase activity"/>
    <property type="evidence" value="ECO:0007669"/>
    <property type="project" value="UniProtKB-KW"/>
</dbReference>
<dbReference type="EMBL" id="JACBZI010000001">
    <property type="protein sequence ID" value="NYI09784.1"/>
    <property type="molecule type" value="Genomic_DNA"/>
</dbReference>
<feature type="domain" description="Dyp-type peroxidase C-terminal" evidence="11">
    <location>
        <begin position="219"/>
        <end position="396"/>
    </location>
</feature>
<gene>
    <name evidence="12" type="ORF">BKA05_001299</name>
</gene>
<keyword evidence="7" id="KW-0408">Iron</keyword>
<evidence type="ECO:0000256" key="5">
    <source>
        <dbReference type="ARBA" id="ARBA00022729"/>
    </source>
</evidence>
<evidence type="ECO:0000256" key="1">
    <source>
        <dbReference type="ARBA" id="ARBA00001970"/>
    </source>
</evidence>
<dbReference type="AlphaFoldDB" id="A0A7Y9YEW4"/>
<keyword evidence="6 12" id="KW-0560">Oxidoreductase</keyword>
<evidence type="ECO:0000256" key="3">
    <source>
        <dbReference type="ARBA" id="ARBA00022617"/>
    </source>
</evidence>
<keyword evidence="2 12" id="KW-0575">Peroxidase</keyword>
<dbReference type="GO" id="GO:0005829">
    <property type="term" value="C:cytosol"/>
    <property type="evidence" value="ECO:0007669"/>
    <property type="project" value="TreeGrafter"/>
</dbReference>
<evidence type="ECO:0000259" key="10">
    <source>
        <dbReference type="Pfam" id="PF04261"/>
    </source>
</evidence>
<protein>
    <submittedName>
        <fullName evidence="12">Dye decolorizing peroxidase</fullName>
        <ecNumber evidence="12">1.11.1.19</ecNumber>
    </submittedName>
</protein>
<evidence type="ECO:0000313" key="13">
    <source>
        <dbReference type="Proteomes" id="UP000537326"/>
    </source>
</evidence>
<dbReference type="NCBIfam" id="TIGR01413">
    <property type="entry name" value="Dyp_perox_fam"/>
    <property type="match status" value="1"/>
</dbReference>
<dbReference type="SUPFAM" id="SSF54909">
    <property type="entry name" value="Dimeric alpha+beta barrel"/>
    <property type="match status" value="1"/>
</dbReference>
<dbReference type="InterPro" id="IPR006311">
    <property type="entry name" value="TAT_signal"/>
</dbReference>
<dbReference type="PROSITE" id="PS51404">
    <property type="entry name" value="DYP_PEROXIDASE"/>
    <property type="match status" value="1"/>
</dbReference>
<evidence type="ECO:0000256" key="6">
    <source>
        <dbReference type="ARBA" id="ARBA00023002"/>
    </source>
</evidence>
<feature type="region of interest" description="Disordered" evidence="9">
    <location>
        <begin position="205"/>
        <end position="239"/>
    </location>
</feature>
<dbReference type="GO" id="GO:0020037">
    <property type="term" value="F:heme binding"/>
    <property type="evidence" value="ECO:0007669"/>
    <property type="project" value="InterPro"/>
</dbReference>
<evidence type="ECO:0000313" key="12">
    <source>
        <dbReference type="EMBL" id="NYI09784.1"/>
    </source>
</evidence>
<feature type="region of interest" description="Disordered" evidence="9">
    <location>
        <begin position="40"/>
        <end position="69"/>
    </location>
</feature>